<organism evidence="3 4">
    <name type="scientific">Pseudonocardia yunnanensis</name>
    <dbReference type="NCBI Taxonomy" id="58107"/>
    <lineage>
        <taxon>Bacteria</taxon>
        <taxon>Bacillati</taxon>
        <taxon>Actinomycetota</taxon>
        <taxon>Actinomycetes</taxon>
        <taxon>Pseudonocardiales</taxon>
        <taxon>Pseudonocardiaceae</taxon>
        <taxon>Pseudonocardia</taxon>
    </lineage>
</organism>
<dbReference type="PANTHER" id="PTHR30204">
    <property type="entry name" value="REDOX-CYCLING DRUG-SENSING TRANSCRIPTIONAL ACTIVATOR SOXR"/>
    <property type="match status" value="1"/>
</dbReference>
<dbReference type="PROSITE" id="PS50937">
    <property type="entry name" value="HTH_MERR_2"/>
    <property type="match status" value="1"/>
</dbReference>
<evidence type="ECO:0000313" key="3">
    <source>
        <dbReference type="EMBL" id="MFD1520044.1"/>
    </source>
</evidence>
<dbReference type="EMBL" id="JBHUCO010000023">
    <property type="protein sequence ID" value="MFD1520044.1"/>
    <property type="molecule type" value="Genomic_DNA"/>
</dbReference>
<dbReference type="InterPro" id="IPR009061">
    <property type="entry name" value="DNA-bd_dom_put_sf"/>
</dbReference>
<evidence type="ECO:0000313" key="4">
    <source>
        <dbReference type="Proteomes" id="UP001597114"/>
    </source>
</evidence>
<dbReference type="InterPro" id="IPR000551">
    <property type="entry name" value="MerR-type_HTH_dom"/>
</dbReference>
<dbReference type="InterPro" id="IPR047057">
    <property type="entry name" value="MerR_fam"/>
</dbReference>
<dbReference type="SMART" id="SM00422">
    <property type="entry name" value="HTH_MERR"/>
    <property type="match status" value="1"/>
</dbReference>
<dbReference type="Gene3D" id="1.10.1660.10">
    <property type="match status" value="1"/>
</dbReference>
<evidence type="ECO:0000256" key="1">
    <source>
        <dbReference type="ARBA" id="ARBA00023125"/>
    </source>
</evidence>
<name>A0ABW4F0Z6_9PSEU</name>
<evidence type="ECO:0000259" key="2">
    <source>
        <dbReference type="PROSITE" id="PS50937"/>
    </source>
</evidence>
<dbReference type="PANTHER" id="PTHR30204:SF93">
    <property type="entry name" value="HTH MERR-TYPE DOMAIN-CONTAINING PROTEIN"/>
    <property type="match status" value="1"/>
</dbReference>
<keyword evidence="1" id="KW-0238">DNA-binding</keyword>
<gene>
    <name evidence="3" type="ORF">ACFSJD_21290</name>
</gene>
<keyword evidence="4" id="KW-1185">Reference proteome</keyword>
<dbReference type="CDD" id="cd00592">
    <property type="entry name" value="HTH_MerR-like"/>
    <property type="match status" value="1"/>
</dbReference>
<proteinExistence type="predicted"/>
<accession>A0ABW4F0Z6</accession>
<protein>
    <submittedName>
        <fullName evidence="3">MerR family transcriptional regulator</fullName>
    </submittedName>
</protein>
<reference evidence="4" key="1">
    <citation type="journal article" date="2019" name="Int. J. Syst. Evol. Microbiol.">
        <title>The Global Catalogue of Microorganisms (GCM) 10K type strain sequencing project: providing services to taxonomists for standard genome sequencing and annotation.</title>
        <authorList>
            <consortium name="The Broad Institute Genomics Platform"/>
            <consortium name="The Broad Institute Genome Sequencing Center for Infectious Disease"/>
            <person name="Wu L."/>
            <person name="Ma J."/>
        </authorList>
    </citation>
    <scope>NUCLEOTIDE SEQUENCE [LARGE SCALE GENOMIC DNA]</scope>
    <source>
        <strain evidence="4">CCM 7043</strain>
    </source>
</reference>
<dbReference type="RefSeq" id="WP_344722506.1">
    <property type="nucleotide sequence ID" value="NZ_BAAAUS010000013.1"/>
</dbReference>
<dbReference type="Proteomes" id="UP001597114">
    <property type="component" value="Unassembled WGS sequence"/>
</dbReference>
<comment type="caution">
    <text evidence="3">The sequence shown here is derived from an EMBL/GenBank/DDBJ whole genome shotgun (WGS) entry which is preliminary data.</text>
</comment>
<dbReference type="Pfam" id="PF13411">
    <property type="entry name" value="MerR_1"/>
    <property type="match status" value="1"/>
</dbReference>
<sequence length="259" mass="28359">MAWSTREIAELAGTSLRAVRHYHEVGLLSEPERRANGYKQYGVTHLVRLLRIKRLVDLGFSLSQIAAMGNDDDHPEKALRTLDAELAATIERLQRVRVELGLILKRGTPTDLPAEFASAAAGAAMSDADRSLVVVMTRVLGPQSLQAYADMLQDTPTDPTDREFDDLPADSDERTRQNLAERIAPHIRNIYAKHPGLAAPHTDARGGDRFVTKTAGAAIRELYNPAQIDVMRRIHALLADTPDESIPGGSALAVDDDGR</sequence>
<dbReference type="SUPFAM" id="SSF46955">
    <property type="entry name" value="Putative DNA-binding domain"/>
    <property type="match status" value="1"/>
</dbReference>
<feature type="domain" description="HTH merR-type" evidence="2">
    <location>
        <begin position="2"/>
        <end position="71"/>
    </location>
</feature>